<comment type="similarity">
    <text evidence="1 3">Belongs to the TPP enzyme family.</text>
</comment>
<keyword evidence="2 3" id="KW-0786">Thiamine pyrophosphate</keyword>
<evidence type="ECO:0000256" key="2">
    <source>
        <dbReference type="ARBA" id="ARBA00023052"/>
    </source>
</evidence>
<dbReference type="InterPro" id="IPR029061">
    <property type="entry name" value="THDP-binding"/>
</dbReference>
<dbReference type="InterPro" id="IPR011766">
    <property type="entry name" value="TPP_enzyme_TPP-bd"/>
</dbReference>
<dbReference type="InterPro" id="IPR029035">
    <property type="entry name" value="DHS-like_NAD/FAD-binding_dom"/>
</dbReference>
<evidence type="ECO:0000313" key="8">
    <source>
        <dbReference type="EMBL" id="PSW93854.1"/>
    </source>
</evidence>
<feature type="domain" description="Thiamine pyrophosphate enzyme N-terminal TPP-binding" evidence="6">
    <location>
        <begin position="7"/>
        <end position="119"/>
    </location>
</feature>
<name>A0A0D8PRL3_9GAMM</name>
<proteinExistence type="inferred from homology"/>
<dbReference type="CDD" id="cd07035">
    <property type="entry name" value="TPP_PYR_POX_like"/>
    <property type="match status" value="1"/>
</dbReference>
<dbReference type="GO" id="GO:0005948">
    <property type="term" value="C:acetolactate synthase complex"/>
    <property type="evidence" value="ECO:0007669"/>
    <property type="project" value="TreeGrafter"/>
</dbReference>
<evidence type="ECO:0000259" key="4">
    <source>
        <dbReference type="Pfam" id="PF00205"/>
    </source>
</evidence>
<evidence type="ECO:0000313" key="7">
    <source>
        <dbReference type="EMBL" id="PSV89578.1"/>
    </source>
</evidence>
<dbReference type="GO" id="GO:0030976">
    <property type="term" value="F:thiamine pyrophosphate binding"/>
    <property type="evidence" value="ECO:0007669"/>
    <property type="project" value="InterPro"/>
</dbReference>
<evidence type="ECO:0000256" key="3">
    <source>
        <dbReference type="RuleBase" id="RU362132"/>
    </source>
</evidence>
<dbReference type="InterPro" id="IPR012000">
    <property type="entry name" value="Thiamin_PyroP_enz_cen_dom"/>
</dbReference>
<dbReference type="PROSITE" id="PS00187">
    <property type="entry name" value="TPP_ENZYMES"/>
    <property type="match status" value="1"/>
</dbReference>
<evidence type="ECO:0000259" key="5">
    <source>
        <dbReference type="Pfam" id="PF02775"/>
    </source>
</evidence>
<dbReference type="GO" id="GO:0000287">
    <property type="term" value="F:magnesium ion binding"/>
    <property type="evidence" value="ECO:0007669"/>
    <property type="project" value="InterPro"/>
</dbReference>
<dbReference type="InterPro" id="IPR012782">
    <property type="entry name" value="Acetolactate_synth_catblc"/>
</dbReference>
<dbReference type="PANTHER" id="PTHR18968:SF129">
    <property type="entry name" value="ACETOLACTATE SYNTHASE"/>
    <property type="match status" value="1"/>
</dbReference>
<dbReference type="OrthoDB" id="9785953at2"/>
<dbReference type="GO" id="GO:0003984">
    <property type="term" value="F:acetolactate synthase activity"/>
    <property type="evidence" value="ECO:0007669"/>
    <property type="project" value="UniProtKB-EC"/>
</dbReference>
<dbReference type="RefSeq" id="WP_045038425.1">
    <property type="nucleotide sequence ID" value="NZ_JZSR01000042.1"/>
</dbReference>
<evidence type="ECO:0000313" key="9">
    <source>
        <dbReference type="Proteomes" id="UP000241190"/>
    </source>
</evidence>
<dbReference type="GO" id="GO:0050660">
    <property type="term" value="F:flavin adenine dinucleotide binding"/>
    <property type="evidence" value="ECO:0007669"/>
    <property type="project" value="TreeGrafter"/>
</dbReference>
<dbReference type="GO" id="GO:0034077">
    <property type="term" value="P:butanediol metabolic process"/>
    <property type="evidence" value="ECO:0007669"/>
    <property type="project" value="InterPro"/>
</dbReference>
<dbReference type="NCBIfam" id="NF006378">
    <property type="entry name" value="PRK08617.1"/>
    <property type="match status" value="1"/>
</dbReference>
<dbReference type="AlphaFoldDB" id="A0A0D8PRL3"/>
<dbReference type="InterPro" id="IPR000399">
    <property type="entry name" value="TPP-bd_CS"/>
</dbReference>
<dbReference type="Pfam" id="PF02776">
    <property type="entry name" value="TPP_enzyme_N"/>
    <property type="match status" value="1"/>
</dbReference>
<evidence type="ECO:0000259" key="6">
    <source>
        <dbReference type="Pfam" id="PF02776"/>
    </source>
</evidence>
<dbReference type="GeneID" id="93549157"/>
<organism evidence="7 10">
    <name type="scientific">Photobacterium iliopiscarium</name>
    <dbReference type="NCBI Taxonomy" id="56192"/>
    <lineage>
        <taxon>Bacteria</taxon>
        <taxon>Pseudomonadati</taxon>
        <taxon>Pseudomonadota</taxon>
        <taxon>Gammaproteobacteria</taxon>
        <taxon>Vibrionales</taxon>
        <taxon>Vibrionaceae</taxon>
        <taxon>Photobacterium</taxon>
    </lineage>
</organism>
<comment type="caution">
    <text evidence="7">The sequence shown here is derived from an EMBL/GenBank/DDBJ whole genome shotgun (WGS) entry which is preliminary data.</text>
</comment>
<dbReference type="NCBIfam" id="TIGR02418">
    <property type="entry name" value="acolac_catab"/>
    <property type="match status" value="1"/>
</dbReference>
<sequence length="554" mass="60156">MLNKTISGAELVVKTLKAHDVPHIFGIPGAKIDSVFDAVCDDGPEIIICHHEQNAAFMAAATGRLTGKAGVCLATSGPGASNLVTGVATANSEGDPVVALAGAVPLSMYSHNTHQSMDTRSLFNPITKFSAEVMDSASLPDVVHKAFRISEQPTQGASFVSLPQDVLTNQIPFIPVQQPKPILFGGAHPQAIRQAADLINAAKNPVLLLGMDASQPFVTGAIRQLLEQTKIAVVNTFAAAGVISHNLYDCFLGRVGLFKNQPGDIALNNADLIITIGYSPIEYDPILWNKDGKTPIIHVGYQQADLEASYNPISEVVGDVAVSVASIAAELDQRESLENNQKFQDLRQDLQQIMRMGVNKTSSMGVHPLRFVHDLRRFVSDDTTVCCDVGSIYIWMARYFHSFEPRRLLFSNGQQTLGVALPWAIAASLLTPNEKVISMSGDGGFLFSSMELATAVRHKCNIVHFVWTDHSYDMVKIQQLKKYGRESAVSFMGPDIVKYAESFGAYGLAINTADDIEPVLRKAMALSGPVLVNVNIDYRDNSRLLDQLHPCQQD</sequence>
<gene>
    <name evidence="7" type="ORF">C9I88_18780</name>
    <name evidence="8" type="ORF">C9J52_14235</name>
</gene>
<dbReference type="InterPro" id="IPR045229">
    <property type="entry name" value="TPP_enz"/>
</dbReference>
<dbReference type="GO" id="GO:0009099">
    <property type="term" value="P:L-valine biosynthetic process"/>
    <property type="evidence" value="ECO:0007669"/>
    <property type="project" value="TreeGrafter"/>
</dbReference>
<keyword evidence="7" id="KW-0808">Transferase</keyword>
<feature type="domain" description="Thiamine pyrophosphate enzyme TPP-binding" evidence="5">
    <location>
        <begin position="388"/>
        <end position="534"/>
    </location>
</feature>
<dbReference type="NCBIfam" id="NF006187">
    <property type="entry name" value="PRK08322.1"/>
    <property type="match status" value="1"/>
</dbReference>
<dbReference type="EMBL" id="PYOP01000025">
    <property type="protein sequence ID" value="PSW93854.1"/>
    <property type="molecule type" value="Genomic_DNA"/>
</dbReference>
<dbReference type="Proteomes" id="UP000241954">
    <property type="component" value="Unassembled WGS sequence"/>
</dbReference>
<dbReference type="GO" id="GO:0009097">
    <property type="term" value="P:isoleucine biosynthetic process"/>
    <property type="evidence" value="ECO:0007669"/>
    <property type="project" value="TreeGrafter"/>
</dbReference>
<dbReference type="Gene3D" id="3.40.50.1220">
    <property type="entry name" value="TPP-binding domain"/>
    <property type="match status" value="1"/>
</dbReference>
<dbReference type="SUPFAM" id="SSF52518">
    <property type="entry name" value="Thiamin diphosphate-binding fold (THDP-binding)"/>
    <property type="match status" value="2"/>
</dbReference>
<protein>
    <submittedName>
        <fullName evidence="7">Acetolactate synthase AlsS</fullName>
        <ecNumber evidence="7">2.2.1.6</ecNumber>
    </submittedName>
</protein>
<dbReference type="FunFam" id="3.40.50.970:FF:000007">
    <property type="entry name" value="Acetolactate synthase"/>
    <property type="match status" value="1"/>
</dbReference>
<dbReference type="Gene3D" id="3.40.50.970">
    <property type="match status" value="2"/>
</dbReference>
<dbReference type="EMBL" id="PYLW01000033">
    <property type="protein sequence ID" value="PSV89578.1"/>
    <property type="molecule type" value="Genomic_DNA"/>
</dbReference>
<dbReference type="PANTHER" id="PTHR18968">
    <property type="entry name" value="THIAMINE PYROPHOSPHATE ENZYMES"/>
    <property type="match status" value="1"/>
</dbReference>
<feature type="domain" description="Thiamine pyrophosphate enzyme central" evidence="4">
    <location>
        <begin position="192"/>
        <end position="324"/>
    </location>
</feature>
<dbReference type="EC" id="2.2.1.6" evidence="7"/>
<dbReference type="Pfam" id="PF00205">
    <property type="entry name" value="TPP_enzyme_M"/>
    <property type="match status" value="1"/>
</dbReference>
<keyword evidence="9" id="KW-1185">Reference proteome</keyword>
<reference evidence="7 10" key="1">
    <citation type="submission" date="2018-01" db="EMBL/GenBank/DDBJ databases">
        <title>Whole genome sequencing of Histamine producing bacteria.</title>
        <authorList>
            <person name="Butler K."/>
        </authorList>
    </citation>
    <scope>NUCLEOTIDE SEQUENCE [LARGE SCALE GENOMIC DNA]</scope>
    <source>
        <strain evidence="8 9">ATCC 51761</strain>
        <strain evidence="7 10">NCIMB 13481</strain>
    </source>
</reference>
<dbReference type="InterPro" id="IPR012001">
    <property type="entry name" value="Thiamin_PyroP_enz_TPP-bd_dom"/>
</dbReference>
<accession>A0A0D8PRL3</accession>
<evidence type="ECO:0000313" key="10">
    <source>
        <dbReference type="Proteomes" id="UP000241954"/>
    </source>
</evidence>
<dbReference type="SUPFAM" id="SSF52467">
    <property type="entry name" value="DHS-like NAD/FAD-binding domain"/>
    <property type="match status" value="1"/>
</dbReference>
<dbReference type="Pfam" id="PF02775">
    <property type="entry name" value="TPP_enzyme_C"/>
    <property type="match status" value="1"/>
</dbReference>
<evidence type="ECO:0000256" key="1">
    <source>
        <dbReference type="ARBA" id="ARBA00007812"/>
    </source>
</evidence>
<dbReference type="Proteomes" id="UP000241190">
    <property type="component" value="Unassembled WGS sequence"/>
</dbReference>